<dbReference type="VEuPathDB" id="VectorBase:GPAI044179"/>
<reference evidence="1" key="2">
    <citation type="submission" date="2020-05" db="UniProtKB">
        <authorList>
            <consortium name="EnsemblMetazoa"/>
        </authorList>
    </citation>
    <scope>IDENTIFICATION</scope>
    <source>
        <strain evidence="1">IAEA</strain>
    </source>
</reference>
<sequence>MSLECLRYAGCPPADSGLGPPSCAAAAAAASNSALYSGVCNAGHTGITIKRGSGWPADAASLPPDWSSSIGSNLLPGCVAVVAGKLGRCVAAGANVWCCNVVPIRSSCCFCETDVLRRSLPPIA</sequence>
<dbReference type="Proteomes" id="UP000092445">
    <property type="component" value="Unassembled WGS sequence"/>
</dbReference>
<dbReference type="AlphaFoldDB" id="A0A1B0AFN4"/>
<accession>A0A1B0AFN4</accession>
<evidence type="ECO:0000313" key="2">
    <source>
        <dbReference type="Proteomes" id="UP000092445"/>
    </source>
</evidence>
<proteinExistence type="predicted"/>
<name>A0A1B0AFN4_GLOPL</name>
<reference evidence="2" key="1">
    <citation type="submission" date="2014-03" db="EMBL/GenBank/DDBJ databases">
        <authorList>
            <person name="Aksoy S."/>
            <person name="Warren W."/>
            <person name="Wilson R.K."/>
        </authorList>
    </citation>
    <scope>NUCLEOTIDE SEQUENCE [LARGE SCALE GENOMIC DNA]</scope>
    <source>
        <strain evidence="2">IAEA</strain>
    </source>
</reference>
<evidence type="ECO:0000313" key="1">
    <source>
        <dbReference type="EnsemblMetazoa" id="GPAI044179-PA"/>
    </source>
</evidence>
<organism evidence="1 2">
    <name type="scientific">Glossina pallidipes</name>
    <name type="common">Tsetse fly</name>
    <dbReference type="NCBI Taxonomy" id="7398"/>
    <lineage>
        <taxon>Eukaryota</taxon>
        <taxon>Metazoa</taxon>
        <taxon>Ecdysozoa</taxon>
        <taxon>Arthropoda</taxon>
        <taxon>Hexapoda</taxon>
        <taxon>Insecta</taxon>
        <taxon>Pterygota</taxon>
        <taxon>Neoptera</taxon>
        <taxon>Endopterygota</taxon>
        <taxon>Diptera</taxon>
        <taxon>Brachycera</taxon>
        <taxon>Muscomorpha</taxon>
        <taxon>Hippoboscoidea</taxon>
        <taxon>Glossinidae</taxon>
        <taxon>Glossina</taxon>
    </lineage>
</organism>
<protein>
    <submittedName>
        <fullName evidence="1">Uncharacterized protein</fullName>
    </submittedName>
</protein>
<keyword evidence="2" id="KW-1185">Reference proteome</keyword>
<dbReference type="EnsemblMetazoa" id="GPAI044179-RA">
    <property type="protein sequence ID" value="GPAI044179-PA"/>
    <property type="gene ID" value="GPAI044179"/>
</dbReference>